<keyword evidence="2" id="KW-1133">Transmembrane helix</keyword>
<sequence length="310" mass="35081">MGKTTQQPESQHITSLNGFLKDVMRLAIFAAEDGQLSDDIQMDELYRMWEIKITKREMLADDDIAYLQHCYQILSIQLAPTTAISLRATENKQMNSGLNYMNTDAGRHVRNMWIWSFAILALIVGTNIYQYMFEMAAPQIAQVNASAFNIANYIYTFIINLIPFMYGAFGACIFILRQAEEQLRERTFDPRRLPEYRNRLVLGTLSGGVIVLLYSSGGSEANIKITEAALGFIGGYSVDLLFSLLDRIVNSLKPAEKTAKNSPPPPVILRDKQYPIKKTVDKQAIQRRKEDKDVSPQLVPVVNKESDNIT</sequence>
<feature type="transmembrane region" description="Helical" evidence="2">
    <location>
        <begin position="228"/>
        <end position="245"/>
    </location>
</feature>
<feature type="region of interest" description="Disordered" evidence="1">
    <location>
        <begin position="281"/>
        <end position="310"/>
    </location>
</feature>
<dbReference type="EMBL" id="UOFQ01000093">
    <property type="protein sequence ID" value="VAW88295.1"/>
    <property type="molecule type" value="Genomic_DNA"/>
</dbReference>
<protein>
    <submittedName>
        <fullName evidence="3">Uncharacterized protein</fullName>
    </submittedName>
</protein>
<reference evidence="3" key="1">
    <citation type="submission" date="2018-06" db="EMBL/GenBank/DDBJ databases">
        <authorList>
            <person name="Zhirakovskaya E."/>
        </authorList>
    </citation>
    <scope>NUCLEOTIDE SEQUENCE</scope>
</reference>
<feature type="transmembrane region" description="Helical" evidence="2">
    <location>
        <begin position="196"/>
        <end position="216"/>
    </location>
</feature>
<keyword evidence="2" id="KW-0472">Membrane</keyword>
<organism evidence="3">
    <name type="scientific">hydrothermal vent metagenome</name>
    <dbReference type="NCBI Taxonomy" id="652676"/>
    <lineage>
        <taxon>unclassified sequences</taxon>
        <taxon>metagenomes</taxon>
        <taxon>ecological metagenomes</taxon>
    </lineage>
</organism>
<evidence type="ECO:0000313" key="3">
    <source>
        <dbReference type="EMBL" id="VAW88295.1"/>
    </source>
</evidence>
<name>A0A3B0Z4F6_9ZZZZ</name>
<evidence type="ECO:0000256" key="1">
    <source>
        <dbReference type="SAM" id="MobiDB-lite"/>
    </source>
</evidence>
<feature type="transmembrane region" description="Helical" evidence="2">
    <location>
        <begin position="153"/>
        <end position="176"/>
    </location>
</feature>
<keyword evidence="2" id="KW-0812">Transmembrane</keyword>
<evidence type="ECO:0000256" key="2">
    <source>
        <dbReference type="SAM" id="Phobius"/>
    </source>
</evidence>
<proteinExistence type="predicted"/>
<dbReference type="AlphaFoldDB" id="A0A3B0Z4F6"/>
<feature type="transmembrane region" description="Helical" evidence="2">
    <location>
        <begin position="112"/>
        <end position="133"/>
    </location>
</feature>
<accession>A0A3B0Z4F6</accession>
<gene>
    <name evidence="3" type="ORF">MNBD_GAMMA17-1377</name>
</gene>